<keyword evidence="2" id="KW-0813">Transport</keyword>
<accession>A0ABW8M8S4</accession>
<comment type="caution">
    <text evidence="10">The sequence shown here is derived from an EMBL/GenBank/DDBJ whole genome shotgun (WGS) entry which is preliminary data.</text>
</comment>
<feature type="domain" description="Major facilitator superfamily (MFS) profile" evidence="9">
    <location>
        <begin position="11"/>
        <end position="405"/>
    </location>
</feature>
<evidence type="ECO:0000256" key="8">
    <source>
        <dbReference type="SAM" id="Phobius"/>
    </source>
</evidence>
<keyword evidence="3" id="KW-1003">Cell membrane</keyword>
<dbReference type="SUPFAM" id="SSF103473">
    <property type="entry name" value="MFS general substrate transporter"/>
    <property type="match status" value="1"/>
</dbReference>
<keyword evidence="4 8" id="KW-0812">Transmembrane</keyword>
<protein>
    <submittedName>
        <fullName evidence="10">MFS transporter</fullName>
    </submittedName>
</protein>
<evidence type="ECO:0000256" key="1">
    <source>
        <dbReference type="ARBA" id="ARBA00004651"/>
    </source>
</evidence>
<evidence type="ECO:0000313" key="10">
    <source>
        <dbReference type="EMBL" id="MFK4272891.1"/>
    </source>
</evidence>
<keyword evidence="5 8" id="KW-1133">Transmembrane helix</keyword>
<feature type="transmembrane region" description="Helical" evidence="8">
    <location>
        <begin position="291"/>
        <end position="311"/>
    </location>
</feature>
<keyword evidence="11" id="KW-1185">Reference proteome</keyword>
<evidence type="ECO:0000256" key="4">
    <source>
        <dbReference type="ARBA" id="ARBA00022692"/>
    </source>
</evidence>
<dbReference type="Gene3D" id="1.20.1250.20">
    <property type="entry name" value="MFS general substrate transporter like domains"/>
    <property type="match status" value="1"/>
</dbReference>
<dbReference type="InterPro" id="IPR036259">
    <property type="entry name" value="MFS_trans_sf"/>
</dbReference>
<dbReference type="PANTHER" id="PTHR23513:SF11">
    <property type="entry name" value="STAPHYLOFERRIN A TRANSPORTER"/>
    <property type="match status" value="1"/>
</dbReference>
<evidence type="ECO:0000256" key="6">
    <source>
        <dbReference type="ARBA" id="ARBA00023136"/>
    </source>
</evidence>
<organism evidence="10 11">
    <name type="scientific">Streptomyces milbemycinicus</name>
    <dbReference type="NCBI Taxonomy" id="476552"/>
    <lineage>
        <taxon>Bacteria</taxon>
        <taxon>Bacillati</taxon>
        <taxon>Actinomycetota</taxon>
        <taxon>Actinomycetes</taxon>
        <taxon>Kitasatosporales</taxon>
        <taxon>Streptomycetaceae</taxon>
        <taxon>Streptomyces</taxon>
    </lineage>
</organism>
<feature type="transmembrane region" description="Helical" evidence="8">
    <location>
        <begin position="54"/>
        <end position="73"/>
    </location>
</feature>
<dbReference type="PANTHER" id="PTHR23513">
    <property type="entry name" value="INTEGRAL MEMBRANE EFFLUX PROTEIN-RELATED"/>
    <property type="match status" value="1"/>
</dbReference>
<reference evidence="10 11" key="1">
    <citation type="submission" date="2024-11" db="EMBL/GenBank/DDBJ databases">
        <title>The Natural Products Discovery Center: Release of the First 8490 Sequenced Strains for Exploring Actinobacteria Biosynthetic Diversity.</title>
        <authorList>
            <person name="Kalkreuter E."/>
            <person name="Kautsar S.A."/>
            <person name="Yang D."/>
            <person name="Bader C.D."/>
            <person name="Teijaro C.N."/>
            <person name="Fluegel L."/>
            <person name="Davis C.M."/>
            <person name="Simpson J.R."/>
            <person name="Lauterbach L."/>
            <person name="Steele A.D."/>
            <person name="Gui C."/>
            <person name="Meng S."/>
            <person name="Li G."/>
            <person name="Viehrig K."/>
            <person name="Ye F."/>
            <person name="Su P."/>
            <person name="Kiefer A.F."/>
            <person name="Nichols A."/>
            <person name="Cepeda A.J."/>
            <person name="Yan W."/>
            <person name="Fan B."/>
            <person name="Jiang Y."/>
            <person name="Adhikari A."/>
            <person name="Zheng C.-J."/>
            <person name="Schuster L."/>
            <person name="Cowan T.M."/>
            <person name="Smanski M.J."/>
            <person name="Chevrette M.G."/>
            <person name="De Carvalho L.P.S."/>
            <person name="Shen B."/>
        </authorList>
    </citation>
    <scope>NUCLEOTIDE SEQUENCE [LARGE SCALE GENOMIC DNA]</scope>
    <source>
        <strain evidence="10 11">NPDC020863</strain>
    </source>
</reference>
<evidence type="ECO:0000259" key="9">
    <source>
        <dbReference type="PROSITE" id="PS50850"/>
    </source>
</evidence>
<evidence type="ECO:0000256" key="7">
    <source>
        <dbReference type="SAM" id="MobiDB-lite"/>
    </source>
</evidence>
<feature type="transmembrane region" description="Helical" evidence="8">
    <location>
        <begin position="177"/>
        <end position="197"/>
    </location>
</feature>
<dbReference type="Pfam" id="PF05977">
    <property type="entry name" value="MFS_3"/>
    <property type="match status" value="1"/>
</dbReference>
<gene>
    <name evidence="10" type="ORF">ACI2L5_49730</name>
</gene>
<dbReference type="EMBL" id="JBJDQH010000034">
    <property type="protein sequence ID" value="MFK4272891.1"/>
    <property type="molecule type" value="Genomic_DNA"/>
</dbReference>
<feature type="transmembrane region" description="Helical" evidence="8">
    <location>
        <begin position="317"/>
        <end position="339"/>
    </location>
</feature>
<dbReference type="Proteomes" id="UP001620295">
    <property type="component" value="Unassembled WGS sequence"/>
</dbReference>
<sequence>MVVNSTAPTGVFAALRVRDYRIYWSTGLVSNIGSAMQGVALDWFVLTLTHSGTALGWVVGLQFAPVLLFGLWGGVVADRYDRRTLLLWTQSLYAVQALLLSIMVLSGHAPLWLLYVLSFALGSVFTVENPARLSFVTDLVGRALIPKAAGLNILSLNAARLIGPAIAGVLIDAIGAGWVFAVNAASFTVVLAGLLSIRPRVRQKPGVPRPSWTRAGAEGLRYVAARPELVGVFTVFGLTATFAVNFPTTLTLFAGRVFDVGSRGLGFMNTALAVGTVAGTIAATRGVSPRVRTVVVGALLFGGCEALAALMPSYPAFLALLLPTGFTLMTLNTAVSAFVQSEVSDAMRGRVMSVYTVISMGGSPVGGSVIGWISQHAGVRWGLAFGAVTAVVSAVAVALWLTRRSPSRLAPAVPTRRIGELPPSQGRSTAPSCDRDPTPASEPSAGRAPAD</sequence>
<feature type="region of interest" description="Disordered" evidence="7">
    <location>
        <begin position="411"/>
        <end position="451"/>
    </location>
</feature>
<evidence type="ECO:0000256" key="3">
    <source>
        <dbReference type="ARBA" id="ARBA00022475"/>
    </source>
</evidence>
<dbReference type="RefSeq" id="WP_404749030.1">
    <property type="nucleotide sequence ID" value="NZ_JBJDQH010000034.1"/>
</dbReference>
<feature type="transmembrane region" description="Helical" evidence="8">
    <location>
        <begin position="379"/>
        <end position="401"/>
    </location>
</feature>
<evidence type="ECO:0000256" key="2">
    <source>
        <dbReference type="ARBA" id="ARBA00022448"/>
    </source>
</evidence>
<dbReference type="PROSITE" id="PS50850">
    <property type="entry name" value="MFS"/>
    <property type="match status" value="1"/>
</dbReference>
<evidence type="ECO:0000313" key="11">
    <source>
        <dbReference type="Proteomes" id="UP001620295"/>
    </source>
</evidence>
<proteinExistence type="predicted"/>
<dbReference type="InterPro" id="IPR020846">
    <property type="entry name" value="MFS_dom"/>
</dbReference>
<name>A0ABW8M8S4_9ACTN</name>
<feature type="transmembrane region" description="Helical" evidence="8">
    <location>
        <begin position="351"/>
        <end position="373"/>
    </location>
</feature>
<dbReference type="InterPro" id="IPR010290">
    <property type="entry name" value="TM_effector"/>
</dbReference>
<feature type="transmembrane region" description="Helical" evidence="8">
    <location>
        <begin position="229"/>
        <end position="253"/>
    </location>
</feature>
<dbReference type="CDD" id="cd06173">
    <property type="entry name" value="MFS_MefA_like"/>
    <property type="match status" value="1"/>
</dbReference>
<keyword evidence="6 8" id="KW-0472">Membrane</keyword>
<evidence type="ECO:0000256" key="5">
    <source>
        <dbReference type="ARBA" id="ARBA00022989"/>
    </source>
</evidence>
<feature type="transmembrane region" description="Helical" evidence="8">
    <location>
        <begin position="265"/>
        <end position="284"/>
    </location>
</feature>
<comment type="subcellular location">
    <subcellularLocation>
        <location evidence="1">Cell membrane</location>
        <topology evidence="1">Multi-pass membrane protein</topology>
    </subcellularLocation>
</comment>